<sequence length="65" mass="7117">QHNTKPNDGTKNAKRWESLLNALLCTFSNWSYEESPSSILPFTSNHISLNAAGSLLTLAVPKKSS</sequence>
<name>A7WLQ8_VIBAN</name>
<feature type="non-terminal residue" evidence="1">
    <location>
        <position position="1"/>
    </location>
</feature>
<proteinExistence type="predicted"/>
<dbReference type="EMBL" id="AM402992">
    <property type="protein sequence ID" value="CAL47049.1"/>
    <property type="molecule type" value="Genomic_DNA"/>
</dbReference>
<dbReference type="AlphaFoldDB" id="A7WLQ8"/>
<accession>A7WLQ8</accession>
<evidence type="ECO:0000313" key="1">
    <source>
        <dbReference type="EMBL" id="CAL47049.1"/>
    </source>
</evidence>
<reference evidence="1" key="1">
    <citation type="submission" date="2006-09" db="EMBL/GenBank/DDBJ databases">
        <title>Use of subtractive hybridization to isolate genetic differences beteewn serotype O1 and O2 of the fish pathogen Listonella anguillarum.</title>
        <authorList>
            <person name="Perez-Pardal L."/>
            <person name="Osorio C.R."/>
            <person name="Lemos M.L."/>
        </authorList>
    </citation>
    <scope>NUCLEOTIDE SEQUENCE</scope>
    <source>
        <strain evidence="1">PC628.1</strain>
    </source>
</reference>
<organism evidence="1">
    <name type="scientific">Vibrio anguillarum serovar O2</name>
    <dbReference type="NCBI Taxonomy" id="105260"/>
    <lineage>
        <taxon>Bacteria</taxon>
        <taxon>Pseudomonadati</taxon>
        <taxon>Pseudomonadota</taxon>
        <taxon>Gammaproteobacteria</taxon>
        <taxon>Vibrionales</taxon>
        <taxon>Vibrionaceae</taxon>
        <taxon>Vibrio</taxon>
    </lineage>
</organism>
<protein>
    <submittedName>
        <fullName evidence="1">Uncharacterized protein</fullName>
    </submittedName>
</protein>
<feature type="non-terminal residue" evidence="1">
    <location>
        <position position="65"/>
    </location>
</feature>